<feature type="domain" description="Homing endonuclease LAGLIDADG" evidence="2">
    <location>
        <begin position="193"/>
        <end position="308"/>
    </location>
</feature>
<dbReference type="InterPro" id="IPR051289">
    <property type="entry name" value="LAGLIDADG_Endonuclease"/>
</dbReference>
<name>A0A5B9RCV5_9AGAM</name>
<evidence type="ECO:0000256" key="1">
    <source>
        <dbReference type="ARBA" id="ARBA00002670"/>
    </source>
</evidence>
<dbReference type="GO" id="GO:0004519">
    <property type="term" value="F:endonuclease activity"/>
    <property type="evidence" value="ECO:0007669"/>
    <property type="project" value="UniProtKB-KW"/>
</dbReference>
<comment type="function">
    <text evidence="1">Mitochondrial DNA endonuclease involved in intron homing.</text>
</comment>
<protein>
    <submittedName>
        <fullName evidence="3">LAGLIDADG homing endonuclease</fullName>
    </submittedName>
</protein>
<proteinExistence type="predicted"/>
<dbReference type="EMBL" id="MK623257">
    <property type="protein sequence ID" value="QEG56970.1"/>
    <property type="molecule type" value="Genomic_DNA"/>
</dbReference>
<dbReference type="Gene3D" id="3.10.28.10">
    <property type="entry name" value="Homing endonucleases"/>
    <property type="match status" value="2"/>
</dbReference>
<dbReference type="SUPFAM" id="SSF55608">
    <property type="entry name" value="Homing endonucleases"/>
    <property type="match status" value="2"/>
</dbReference>
<keyword evidence="3" id="KW-0496">Mitochondrion</keyword>
<dbReference type="InterPro" id="IPR004860">
    <property type="entry name" value="LAGLIDADG_dom"/>
</dbReference>
<organism evidence="3">
    <name type="scientific">Porodaedalea pini</name>
    <dbReference type="NCBI Taxonomy" id="108901"/>
    <lineage>
        <taxon>Eukaryota</taxon>
        <taxon>Fungi</taxon>
        <taxon>Dikarya</taxon>
        <taxon>Basidiomycota</taxon>
        <taxon>Agaricomycotina</taxon>
        <taxon>Agaricomycetes</taxon>
        <taxon>Hymenochaetales</taxon>
        <taxon>Hymenochaetaceae</taxon>
        <taxon>Porodaedalea</taxon>
    </lineage>
</organism>
<dbReference type="AlphaFoldDB" id="A0A5B9RCV5"/>
<keyword evidence="3" id="KW-0255">Endonuclease</keyword>
<gene>
    <name evidence="3" type="ORF">PPIT_000086</name>
</gene>
<dbReference type="InterPro" id="IPR027434">
    <property type="entry name" value="Homing_endonucl"/>
</dbReference>
<dbReference type="GO" id="GO:0005739">
    <property type="term" value="C:mitochondrion"/>
    <property type="evidence" value="ECO:0007669"/>
    <property type="project" value="UniProtKB-ARBA"/>
</dbReference>
<evidence type="ECO:0000313" key="3">
    <source>
        <dbReference type="EMBL" id="QEG56970.1"/>
    </source>
</evidence>
<dbReference type="Pfam" id="PF00961">
    <property type="entry name" value="LAGLIDADG_1"/>
    <property type="match status" value="2"/>
</dbReference>
<geneLocation type="mitochondrion" evidence="3"/>
<feature type="domain" description="Homing endonuclease LAGLIDADG" evidence="2">
    <location>
        <begin position="57"/>
        <end position="148"/>
    </location>
</feature>
<sequence>MQRFMYTLLNQSPSGFTKSVINLGGRACSVSLEEGGRNKSITGGKIYRDNDALGSYLAGLIEGDGTFAIHNKASTAKKYSPMIIVVFKKNDLPLAEYLQNVTKCGNVYNKPNRGYVLWQIQDIVSVFTIIKLINGKMRTPKIKALQRTIDWLNNYIDNNKSSNLPITKLILSKIYKLEFKSLDTSSIDSNTWLSGFSDADGNFSINIHKRSNRNSTRIQLYYRMEIRQTYHRLDTEGNKTNYFSIMSIIANFLGVNLYSRNRTINDKQFYSYTVVSHNKHSRSKIVEYFTKYPLLSSKYLDFKDWLSILDKQAKSNHPSISAPQGTKPNLFEDTEDTVFCIRRDATYYLDEAVKIRKDFNKTRTTYNWDHLKNCYLTRIE</sequence>
<dbReference type="PANTHER" id="PTHR36181">
    <property type="entry name" value="INTRON-ENCODED ENDONUCLEASE AI3-RELATED"/>
    <property type="match status" value="1"/>
</dbReference>
<dbReference type="PANTHER" id="PTHR36181:SF6">
    <property type="entry name" value="INTRON-ENCODED LAGLIDADG ENDONUCLEASE FAMILY PROTEIN"/>
    <property type="match status" value="1"/>
</dbReference>
<dbReference type="FunFam" id="3.10.28.10:FF:000007">
    <property type="entry name" value="Intron-encoded DNA endonuclease aI3"/>
    <property type="match status" value="1"/>
</dbReference>
<accession>A0A5B9RCV5</accession>
<evidence type="ECO:0000259" key="2">
    <source>
        <dbReference type="Pfam" id="PF00961"/>
    </source>
</evidence>
<keyword evidence="3" id="KW-0540">Nuclease</keyword>
<reference evidence="3" key="1">
    <citation type="journal article" date="2019" name="Genome Biol. Evol.">
        <title>Evidence of extensive intraspecific noncoding reshuffling in a 169-kb mitochondrial genome of a basidiomycetous fungus.</title>
        <authorList>
            <person name="Lee H.H."/>
            <person name="Ke H.M."/>
            <person name="Lin C.I."/>
            <person name="Lee T.J."/>
            <person name="Chung C.L."/>
            <person name="Tsai I.J."/>
        </authorList>
    </citation>
    <scope>NUCLEOTIDE SEQUENCE</scope>
    <source>
        <strain evidence="3">BCRC 35384</strain>
    </source>
</reference>
<reference evidence="3" key="2">
    <citation type="submission" date="2019-03" db="EMBL/GenBank/DDBJ databases">
        <authorList>
            <person name="Lee H.-H."/>
            <person name="Tsai I.J."/>
        </authorList>
    </citation>
    <scope>NUCLEOTIDE SEQUENCE</scope>
    <source>
        <strain evidence="3">BCRC 35384</strain>
    </source>
</reference>
<keyword evidence="3" id="KW-0378">Hydrolase</keyword>